<protein>
    <submittedName>
        <fullName evidence="1">Uncharacterized protein</fullName>
    </submittedName>
</protein>
<evidence type="ECO:0000313" key="1">
    <source>
        <dbReference type="EMBL" id="KAK2725220.1"/>
    </source>
</evidence>
<accession>A0AA88LKF4</accession>
<keyword evidence="2" id="KW-1185">Reference proteome</keyword>
<proteinExistence type="predicted"/>
<organism evidence="1 2">
    <name type="scientific">Artemia franciscana</name>
    <name type="common">Brine shrimp</name>
    <name type="synonym">Artemia sanfranciscana</name>
    <dbReference type="NCBI Taxonomy" id="6661"/>
    <lineage>
        <taxon>Eukaryota</taxon>
        <taxon>Metazoa</taxon>
        <taxon>Ecdysozoa</taxon>
        <taxon>Arthropoda</taxon>
        <taxon>Crustacea</taxon>
        <taxon>Branchiopoda</taxon>
        <taxon>Anostraca</taxon>
        <taxon>Artemiidae</taxon>
        <taxon>Artemia</taxon>
    </lineage>
</organism>
<dbReference type="Proteomes" id="UP001187531">
    <property type="component" value="Unassembled WGS sequence"/>
</dbReference>
<gene>
    <name evidence="1" type="ORF">QYM36_001612</name>
</gene>
<evidence type="ECO:0000313" key="2">
    <source>
        <dbReference type="Proteomes" id="UP001187531"/>
    </source>
</evidence>
<comment type="caution">
    <text evidence="1">The sequence shown here is derived from an EMBL/GenBank/DDBJ whole genome shotgun (WGS) entry which is preliminary data.</text>
</comment>
<dbReference type="AlphaFoldDB" id="A0AA88LKF4"/>
<name>A0AA88LKF4_ARTSF</name>
<sequence>MSSLNLDRYKASENFPAEDVYLGIAAHGSLQTLRSNLSAKAAEHEVKVICECPCKLCVAEVVKQIKQRLLFEDELFTLCEILTL</sequence>
<dbReference type="EMBL" id="JAVRJZ010000003">
    <property type="protein sequence ID" value="KAK2725220.1"/>
    <property type="molecule type" value="Genomic_DNA"/>
</dbReference>
<reference evidence="1" key="1">
    <citation type="submission" date="2023-07" db="EMBL/GenBank/DDBJ databases">
        <title>Chromosome-level genome assembly of Artemia franciscana.</title>
        <authorList>
            <person name="Jo E."/>
        </authorList>
    </citation>
    <scope>NUCLEOTIDE SEQUENCE</scope>
    <source>
        <tissue evidence="1">Whole body</tissue>
    </source>
</reference>